<dbReference type="PANTHER" id="PTHR43016:SF13">
    <property type="entry name" value="PRESEQUENCE PROTEASE, MITOCHONDRIAL"/>
    <property type="match status" value="1"/>
</dbReference>
<dbReference type="GO" id="GO:0004222">
    <property type="term" value="F:metalloendopeptidase activity"/>
    <property type="evidence" value="ECO:0007669"/>
    <property type="project" value="TreeGrafter"/>
</dbReference>
<dbReference type="Pfam" id="PF22516">
    <property type="entry name" value="PreP_C"/>
    <property type="match status" value="1"/>
</dbReference>
<feature type="domain" description="Presequence protease mitochondrial-type C-terminal" evidence="1">
    <location>
        <begin position="9"/>
        <end position="59"/>
    </location>
</feature>
<reference evidence="2 3" key="1">
    <citation type="journal article" date="2017" name="Plant Biotechnol. J.">
        <title>A comprehensive draft genome sequence for lupin (Lupinus angustifolius), an emerging health food: insights into plant-microbe interactions and legume evolution.</title>
        <authorList>
            <person name="Hane J.K."/>
            <person name="Ming Y."/>
            <person name="Kamphuis L.G."/>
            <person name="Nelson M.N."/>
            <person name="Garg G."/>
            <person name="Atkins C.A."/>
            <person name="Bayer P.E."/>
            <person name="Bravo A."/>
            <person name="Bringans S."/>
            <person name="Cannon S."/>
            <person name="Edwards D."/>
            <person name="Foley R."/>
            <person name="Gao L.L."/>
            <person name="Harrison M.J."/>
            <person name="Huang W."/>
            <person name="Hurgobin B."/>
            <person name="Li S."/>
            <person name="Liu C.W."/>
            <person name="McGrath A."/>
            <person name="Morahan G."/>
            <person name="Murray J."/>
            <person name="Weller J."/>
            <person name="Jian J."/>
            <person name="Singh K.B."/>
        </authorList>
    </citation>
    <scope>NUCLEOTIDE SEQUENCE [LARGE SCALE GENOMIC DNA]</scope>
    <source>
        <strain evidence="3">cv. Tanjil</strain>
        <tissue evidence="2">Whole plant</tissue>
    </source>
</reference>
<dbReference type="Gramene" id="OIW15177">
    <property type="protein sequence ID" value="OIW15177"/>
    <property type="gene ID" value="TanjilG_18612"/>
</dbReference>
<dbReference type="GO" id="GO:0005739">
    <property type="term" value="C:mitochondrion"/>
    <property type="evidence" value="ECO:0007669"/>
    <property type="project" value="TreeGrafter"/>
</dbReference>
<evidence type="ECO:0000313" key="2">
    <source>
        <dbReference type="EMBL" id="OIW15177.1"/>
    </source>
</evidence>
<dbReference type="Proteomes" id="UP000188354">
    <property type="component" value="Chromosome LG03"/>
</dbReference>
<dbReference type="STRING" id="3871.A0A1J7IJP0"/>
<dbReference type="AlphaFoldDB" id="A0A1J7IJP0"/>
<protein>
    <recommendedName>
        <fullName evidence="1">Presequence protease mitochondrial-type C-terminal domain-containing protein</fullName>
    </recommendedName>
</protein>
<dbReference type="EMBL" id="CM007363">
    <property type="protein sequence ID" value="OIW15177.1"/>
    <property type="molecule type" value="Genomic_DNA"/>
</dbReference>
<dbReference type="GO" id="GO:0009507">
    <property type="term" value="C:chloroplast"/>
    <property type="evidence" value="ECO:0007669"/>
    <property type="project" value="TreeGrafter"/>
</dbReference>
<dbReference type="Gene3D" id="3.30.830.10">
    <property type="entry name" value="Metalloenzyme, LuxS/M16 peptidase-like"/>
    <property type="match status" value="1"/>
</dbReference>
<evidence type="ECO:0000259" key="1">
    <source>
        <dbReference type="Pfam" id="PF22516"/>
    </source>
</evidence>
<proteinExistence type="predicted"/>
<dbReference type="GO" id="GO:0016485">
    <property type="term" value="P:protein processing"/>
    <property type="evidence" value="ECO:0007669"/>
    <property type="project" value="TreeGrafter"/>
</dbReference>
<keyword evidence="3" id="KW-1185">Reference proteome</keyword>
<accession>A0A1J7IJP0</accession>
<dbReference type="PANTHER" id="PTHR43016">
    <property type="entry name" value="PRESEQUENCE PROTEASE"/>
    <property type="match status" value="1"/>
</dbReference>
<evidence type="ECO:0000313" key="3">
    <source>
        <dbReference type="Proteomes" id="UP000188354"/>
    </source>
</evidence>
<organism evidence="2 3">
    <name type="scientific">Lupinus angustifolius</name>
    <name type="common">Narrow-leaved blue lupine</name>
    <dbReference type="NCBI Taxonomy" id="3871"/>
    <lineage>
        <taxon>Eukaryota</taxon>
        <taxon>Viridiplantae</taxon>
        <taxon>Streptophyta</taxon>
        <taxon>Embryophyta</taxon>
        <taxon>Tracheophyta</taxon>
        <taxon>Spermatophyta</taxon>
        <taxon>Magnoliopsida</taxon>
        <taxon>eudicotyledons</taxon>
        <taxon>Gunneridae</taxon>
        <taxon>Pentapetalae</taxon>
        <taxon>rosids</taxon>
        <taxon>fabids</taxon>
        <taxon>Fabales</taxon>
        <taxon>Fabaceae</taxon>
        <taxon>Papilionoideae</taxon>
        <taxon>50 kb inversion clade</taxon>
        <taxon>genistoids sensu lato</taxon>
        <taxon>core genistoids</taxon>
        <taxon>Genisteae</taxon>
        <taxon>Lupinus</taxon>
    </lineage>
</organism>
<dbReference type="InterPro" id="IPR011249">
    <property type="entry name" value="Metalloenz_LuxS/M16"/>
</dbReference>
<dbReference type="KEGG" id="lang:109343585"/>
<dbReference type="OrthoDB" id="10250783at2759"/>
<dbReference type="InterPro" id="IPR055130">
    <property type="entry name" value="PreP_C"/>
</dbReference>
<name>A0A1J7IJP0_LUPAN</name>
<gene>
    <name evidence="2" type="ORF">TanjilG_18612</name>
</gene>
<dbReference type="GO" id="GO:0046872">
    <property type="term" value="F:metal ion binding"/>
    <property type="evidence" value="ECO:0007669"/>
    <property type="project" value="InterPro"/>
</dbReference>
<sequence>MVVGLRTCYGGAYGGLCDFDTHSGVFSFLSYRDPNLLKSLDVYDGTGDFLRGLEMDDDTNKSHNRNHWGCRCLSTS</sequence>
<dbReference type="SUPFAM" id="SSF63411">
    <property type="entry name" value="LuxS/MPP-like metallohydrolase"/>
    <property type="match status" value="1"/>
</dbReference>